<keyword evidence="4" id="KW-1185">Reference proteome</keyword>
<reference evidence="3" key="2">
    <citation type="submission" date="2020-09" db="EMBL/GenBank/DDBJ databases">
        <authorList>
            <person name="Sun Q."/>
            <person name="Zhou Y."/>
        </authorList>
    </citation>
    <scope>NUCLEOTIDE SEQUENCE</scope>
    <source>
        <strain evidence="3">CGMCC 1.12698</strain>
    </source>
</reference>
<protein>
    <recommendedName>
        <fullName evidence="2">DUF4097 domain-containing protein</fullName>
    </recommendedName>
</protein>
<organism evidence="3 4">
    <name type="scientific">Priestia taiwanensis</name>
    <dbReference type="NCBI Taxonomy" id="1347902"/>
    <lineage>
        <taxon>Bacteria</taxon>
        <taxon>Bacillati</taxon>
        <taxon>Bacillota</taxon>
        <taxon>Bacilli</taxon>
        <taxon>Bacillales</taxon>
        <taxon>Bacillaceae</taxon>
        <taxon>Priestia</taxon>
    </lineage>
</organism>
<dbReference type="PANTHER" id="PTHR34094">
    <property type="match status" value="1"/>
</dbReference>
<dbReference type="Proteomes" id="UP000605259">
    <property type="component" value="Unassembled WGS sequence"/>
</dbReference>
<evidence type="ECO:0000313" key="4">
    <source>
        <dbReference type="Proteomes" id="UP000605259"/>
    </source>
</evidence>
<dbReference type="InterPro" id="IPR025164">
    <property type="entry name" value="Toastrack_DUF4097"/>
</dbReference>
<dbReference type="RefSeq" id="WP_188389593.1">
    <property type="nucleotide sequence ID" value="NZ_BMFK01000004.1"/>
</dbReference>
<dbReference type="EMBL" id="BMFK01000004">
    <property type="protein sequence ID" value="GGE80891.1"/>
    <property type="molecule type" value="Genomic_DNA"/>
</dbReference>
<dbReference type="AlphaFoldDB" id="A0A917AXQ1"/>
<evidence type="ECO:0000313" key="3">
    <source>
        <dbReference type="EMBL" id="GGE80891.1"/>
    </source>
</evidence>
<sequence length="264" mass="28717">MSKGLKLFAVLLIVIGLVGAFFTFSPYYKSIAVSDAKTISADNITDIEVDLRFGEVVIIPTTSKDILIEIKGKVSNGTKSIPVIAEKGKIIEVKSESPFQFFQLGFFNPELKVTLHVPKKQYEQIRVKTELGDIDIEQLQVNTVEAATKLGDVDMQDVKSTSVVAKSDLGKIELAQVEGDINASTKLGDVDIAVHEFAYPINAHTDLGDVDIKTKVEPKNVRFDVSSELGKVKVFNQSGSSFVYGQGSIVIKGFSELGDVTVSK</sequence>
<dbReference type="PANTHER" id="PTHR34094:SF1">
    <property type="entry name" value="PROTEIN FAM185A"/>
    <property type="match status" value="1"/>
</dbReference>
<name>A0A917AXQ1_9BACI</name>
<evidence type="ECO:0000256" key="1">
    <source>
        <dbReference type="SAM" id="Phobius"/>
    </source>
</evidence>
<accession>A0A917AXQ1</accession>
<keyword evidence="1" id="KW-0812">Transmembrane</keyword>
<gene>
    <name evidence="3" type="ORF">GCM10007140_33020</name>
</gene>
<keyword evidence="1" id="KW-0472">Membrane</keyword>
<proteinExistence type="predicted"/>
<keyword evidence="1" id="KW-1133">Transmembrane helix</keyword>
<feature type="transmembrane region" description="Helical" evidence="1">
    <location>
        <begin position="7"/>
        <end position="28"/>
    </location>
</feature>
<reference evidence="3" key="1">
    <citation type="journal article" date="2014" name="Int. J. Syst. Evol. Microbiol.">
        <title>Complete genome sequence of Corynebacterium casei LMG S-19264T (=DSM 44701T), isolated from a smear-ripened cheese.</title>
        <authorList>
            <consortium name="US DOE Joint Genome Institute (JGI-PGF)"/>
            <person name="Walter F."/>
            <person name="Albersmeier A."/>
            <person name="Kalinowski J."/>
            <person name="Ruckert C."/>
        </authorList>
    </citation>
    <scope>NUCLEOTIDE SEQUENCE</scope>
    <source>
        <strain evidence="3">CGMCC 1.12698</strain>
    </source>
</reference>
<dbReference type="Pfam" id="PF13349">
    <property type="entry name" value="DUF4097"/>
    <property type="match status" value="1"/>
</dbReference>
<evidence type="ECO:0000259" key="2">
    <source>
        <dbReference type="Pfam" id="PF13349"/>
    </source>
</evidence>
<comment type="caution">
    <text evidence="3">The sequence shown here is derived from an EMBL/GenBank/DDBJ whole genome shotgun (WGS) entry which is preliminary data.</text>
</comment>
<feature type="domain" description="DUF4097" evidence="2">
    <location>
        <begin position="44"/>
        <end position="178"/>
    </location>
</feature>